<organism evidence="1 2">
    <name type="scientific">Petrolisthes cinctipes</name>
    <name type="common">Flat porcelain crab</name>
    <dbReference type="NCBI Taxonomy" id="88211"/>
    <lineage>
        <taxon>Eukaryota</taxon>
        <taxon>Metazoa</taxon>
        <taxon>Ecdysozoa</taxon>
        <taxon>Arthropoda</taxon>
        <taxon>Crustacea</taxon>
        <taxon>Multicrustacea</taxon>
        <taxon>Malacostraca</taxon>
        <taxon>Eumalacostraca</taxon>
        <taxon>Eucarida</taxon>
        <taxon>Decapoda</taxon>
        <taxon>Pleocyemata</taxon>
        <taxon>Anomura</taxon>
        <taxon>Galatheoidea</taxon>
        <taxon>Porcellanidae</taxon>
        <taxon>Petrolisthes</taxon>
    </lineage>
</organism>
<evidence type="ECO:0000313" key="2">
    <source>
        <dbReference type="Proteomes" id="UP001286313"/>
    </source>
</evidence>
<evidence type="ECO:0000313" key="1">
    <source>
        <dbReference type="EMBL" id="KAK3889421.1"/>
    </source>
</evidence>
<evidence type="ECO:0008006" key="3">
    <source>
        <dbReference type="Google" id="ProtNLM"/>
    </source>
</evidence>
<reference evidence="1" key="1">
    <citation type="submission" date="2023-10" db="EMBL/GenBank/DDBJ databases">
        <title>Genome assemblies of two species of porcelain crab, Petrolisthes cinctipes and Petrolisthes manimaculis (Anomura: Porcellanidae).</title>
        <authorList>
            <person name="Angst P."/>
        </authorList>
    </citation>
    <scope>NUCLEOTIDE SEQUENCE</scope>
    <source>
        <strain evidence="1">PB745_01</strain>
        <tissue evidence="1">Gill</tissue>
    </source>
</reference>
<protein>
    <recommendedName>
        <fullName evidence="3">Endonuclease/exonuclease/phosphatase domain-containing protein</fullName>
    </recommendedName>
</protein>
<gene>
    <name evidence="1" type="ORF">Pcinc_006585</name>
</gene>
<dbReference type="AlphaFoldDB" id="A0AAE1GCL9"/>
<accession>A0AAE1GCL9</accession>
<proteinExistence type="predicted"/>
<comment type="caution">
    <text evidence="1">The sequence shown here is derived from an EMBL/GenBank/DDBJ whole genome shotgun (WGS) entry which is preliminary data.</text>
</comment>
<name>A0AAE1GCL9_PETCI</name>
<sequence length="99" mass="11634">MDEVQREVQQEERCVVGGDLNGHIGQDNGGVRRMHGVEVWERTAEEVLGKSPRKTPRNGKESWWWAPNCKEKLDRNKEMKKVYVKERTEEPKDMLKEVN</sequence>
<keyword evidence="2" id="KW-1185">Reference proteome</keyword>
<dbReference type="EMBL" id="JAWQEG010000487">
    <property type="protein sequence ID" value="KAK3889421.1"/>
    <property type="molecule type" value="Genomic_DNA"/>
</dbReference>
<dbReference type="Proteomes" id="UP001286313">
    <property type="component" value="Unassembled WGS sequence"/>
</dbReference>